<reference evidence="3" key="1">
    <citation type="journal article" date="2019" name="Int. J. Syst. Evol. Microbiol.">
        <title>The Global Catalogue of Microorganisms (GCM) 10K type strain sequencing project: providing services to taxonomists for standard genome sequencing and annotation.</title>
        <authorList>
            <consortium name="The Broad Institute Genomics Platform"/>
            <consortium name="The Broad Institute Genome Sequencing Center for Infectious Disease"/>
            <person name="Wu L."/>
            <person name="Ma J."/>
        </authorList>
    </citation>
    <scope>NUCLEOTIDE SEQUENCE [LARGE SCALE GENOMIC DNA]</scope>
    <source>
        <strain evidence="3">CGMCC 4.1469</strain>
    </source>
</reference>
<dbReference type="InterPro" id="IPR025187">
    <property type="entry name" value="DUF4112"/>
</dbReference>
<gene>
    <name evidence="2" type="ORF">ACFQDI_20095</name>
</gene>
<feature type="transmembrane region" description="Helical" evidence="1">
    <location>
        <begin position="106"/>
        <end position="125"/>
    </location>
</feature>
<keyword evidence="3" id="KW-1185">Reference proteome</keyword>
<keyword evidence="1" id="KW-1133">Transmembrane helix</keyword>
<feature type="transmembrane region" description="Helical" evidence="1">
    <location>
        <begin position="65"/>
        <end position="86"/>
    </location>
</feature>
<evidence type="ECO:0000313" key="3">
    <source>
        <dbReference type="Proteomes" id="UP001596052"/>
    </source>
</evidence>
<dbReference type="RefSeq" id="WP_377170197.1">
    <property type="nucleotide sequence ID" value="NZ_JBHSMQ010000008.1"/>
</dbReference>
<sequence length="193" mass="20658">MPAPARDLKVDTVLPPTQPEINPIAAQLASSKDPAGNAAARILSKYLDELLRVPGTNVRFGLDPILALIPGVGDTVASSAGVIILFDALRSGIPIPVFLRMALNMGTNFLIGLVPGAGALASVFFKSNTRNLKLLLAWQAGHRHTVRRSTLHYYTGILILLAMVLGFILTAWAVYTWLFYSAAQAVLHALGFS</sequence>
<name>A0ABW0KVZ0_9BACT</name>
<keyword evidence="1" id="KW-0472">Membrane</keyword>
<proteinExistence type="predicted"/>
<feature type="transmembrane region" description="Helical" evidence="1">
    <location>
        <begin position="153"/>
        <end position="175"/>
    </location>
</feature>
<dbReference type="Proteomes" id="UP001596052">
    <property type="component" value="Unassembled WGS sequence"/>
</dbReference>
<dbReference type="PANTHER" id="PTHR35519:SF2">
    <property type="entry name" value="PH DOMAIN PROTEIN"/>
    <property type="match status" value="1"/>
</dbReference>
<dbReference type="EMBL" id="JBHSMQ010000008">
    <property type="protein sequence ID" value="MFC5457181.1"/>
    <property type="molecule type" value="Genomic_DNA"/>
</dbReference>
<dbReference type="PANTHER" id="PTHR35519">
    <property type="entry name" value="MEMBRANE PROTEINS"/>
    <property type="match status" value="1"/>
</dbReference>
<dbReference type="Pfam" id="PF13430">
    <property type="entry name" value="DUF4112"/>
    <property type="match status" value="1"/>
</dbReference>
<keyword evidence="1" id="KW-0812">Transmembrane</keyword>
<evidence type="ECO:0000256" key="1">
    <source>
        <dbReference type="SAM" id="Phobius"/>
    </source>
</evidence>
<accession>A0ABW0KVZ0</accession>
<organism evidence="2 3">
    <name type="scientific">Prosthecobacter fluviatilis</name>
    <dbReference type="NCBI Taxonomy" id="445931"/>
    <lineage>
        <taxon>Bacteria</taxon>
        <taxon>Pseudomonadati</taxon>
        <taxon>Verrucomicrobiota</taxon>
        <taxon>Verrucomicrobiia</taxon>
        <taxon>Verrucomicrobiales</taxon>
        <taxon>Verrucomicrobiaceae</taxon>
        <taxon>Prosthecobacter</taxon>
    </lineage>
</organism>
<evidence type="ECO:0000313" key="2">
    <source>
        <dbReference type="EMBL" id="MFC5457181.1"/>
    </source>
</evidence>
<protein>
    <submittedName>
        <fullName evidence="2">DUF4112 domain-containing protein</fullName>
    </submittedName>
</protein>
<comment type="caution">
    <text evidence="2">The sequence shown here is derived from an EMBL/GenBank/DDBJ whole genome shotgun (WGS) entry which is preliminary data.</text>
</comment>